<organism evidence="1">
    <name type="scientific">Homavirus sp</name>
    <dbReference type="NCBI Taxonomy" id="2487769"/>
    <lineage>
        <taxon>Viruses</taxon>
        <taxon>Varidnaviria</taxon>
        <taxon>Bamfordvirae</taxon>
        <taxon>Nucleocytoviricota</taxon>
        <taxon>Megaviricetes</taxon>
        <taxon>Imitervirales</taxon>
        <taxon>Mimiviridae</taxon>
        <taxon>Klosneuvirinae</taxon>
    </lineage>
</organism>
<protein>
    <submittedName>
        <fullName evidence="1">Uncharacterized protein</fullName>
    </submittedName>
</protein>
<proteinExistence type="predicted"/>
<name>A0A3G5A4T5_9VIRU</name>
<evidence type="ECO:0000313" key="1">
    <source>
        <dbReference type="EMBL" id="AYV82248.1"/>
    </source>
</evidence>
<gene>
    <name evidence="1" type="ORF">Homavirus20_6</name>
</gene>
<accession>A0A3G5A4T5</accession>
<sequence length="180" mass="21038">MSIHPDLDSILANLTKDQLCIVYSYSSNDRKIIHQYLSNKYPKLRKMSLYCSLFDGHRNVYIKKCYECGKWVNLKHYSYGPDKHNKGEYFYNSCDRCGEIITFHPNYDVINTDIKVIYGNNIIAIGNYITVGDLAHYTDNKDIDDIGYLRLNNDIYVIDRPTSILNKRNLSKYIADNIKL</sequence>
<dbReference type="EMBL" id="MK072351">
    <property type="protein sequence ID" value="AYV82248.1"/>
    <property type="molecule type" value="Genomic_DNA"/>
</dbReference>
<reference evidence="1" key="1">
    <citation type="submission" date="2018-10" db="EMBL/GenBank/DDBJ databases">
        <title>Hidden diversity of soil giant viruses.</title>
        <authorList>
            <person name="Schulz F."/>
            <person name="Alteio L."/>
            <person name="Goudeau D."/>
            <person name="Ryan E.M."/>
            <person name="Malmstrom R.R."/>
            <person name="Blanchard J."/>
            <person name="Woyke T."/>
        </authorList>
    </citation>
    <scope>NUCLEOTIDE SEQUENCE</scope>
    <source>
        <strain evidence="1">HOV1</strain>
    </source>
</reference>